<dbReference type="InterPro" id="IPR050093">
    <property type="entry name" value="ABC_SmlMolc_Importer"/>
</dbReference>
<evidence type="ECO:0000256" key="3">
    <source>
        <dbReference type="ARBA" id="ARBA00022840"/>
    </source>
</evidence>
<proteinExistence type="predicted"/>
<name>A0ABZ2C9L1_9BACI</name>
<keyword evidence="2" id="KW-0547">Nucleotide-binding</keyword>
<dbReference type="InterPro" id="IPR017871">
    <property type="entry name" value="ABC_transporter-like_CS"/>
</dbReference>
<evidence type="ECO:0000313" key="6">
    <source>
        <dbReference type="Proteomes" id="UP001357223"/>
    </source>
</evidence>
<dbReference type="Pfam" id="PF00005">
    <property type="entry name" value="ABC_tran"/>
    <property type="match status" value="1"/>
</dbReference>
<keyword evidence="3 5" id="KW-0067">ATP-binding</keyword>
<dbReference type="InterPro" id="IPR027417">
    <property type="entry name" value="P-loop_NTPase"/>
</dbReference>
<dbReference type="PANTHER" id="PTHR42781">
    <property type="entry name" value="SPERMIDINE/PUTRESCINE IMPORT ATP-BINDING PROTEIN POTA"/>
    <property type="match status" value="1"/>
</dbReference>
<dbReference type="EMBL" id="CP137640">
    <property type="protein sequence ID" value="WVX80411.1"/>
    <property type="molecule type" value="Genomic_DNA"/>
</dbReference>
<gene>
    <name evidence="5" type="ORF">R4Z09_24665</name>
</gene>
<reference evidence="5 6" key="1">
    <citation type="submission" date="2023-10" db="EMBL/GenBank/DDBJ databases">
        <title>Niallia locisalis sp.nov. isolated from a salt pond sample.</title>
        <authorList>
            <person name="Li X.-J."/>
            <person name="Dong L."/>
        </authorList>
    </citation>
    <scope>NUCLEOTIDE SEQUENCE [LARGE SCALE GENOMIC DNA]</scope>
    <source>
        <strain evidence="5 6">DSM 29761</strain>
    </source>
</reference>
<evidence type="ECO:0000256" key="1">
    <source>
        <dbReference type="ARBA" id="ARBA00022448"/>
    </source>
</evidence>
<dbReference type="PANTHER" id="PTHR42781:SF4">
    <property type="entry name" value="SPERMIDINE_PUTRESCINE IMPORT ATP-BINDING PROTEIN POTA"/>
    <property type="match status" value="1"/>
</dbReference>
<dbReference type="Gene3D" id="3.40.50.300">
    <property type="entry name" value="P-loop containing nucleotide triphosphate hydrolases"/>
    <property type="match status" value="1"/>
</dbReference>
<dbReference type="Proteomes" id="UP001357223">
    <property type="component" value="Chromosome"/>
</dbReference>
<dbReference type="PROSITE" id="PS00211">
    <property type="entry name" value="ABC_TRANSPORTER_1"/>
    <property type="match status" value="1"/>
</dbReference>
<keyword evidence="6" id="KW-1185">Reference proteome</keyword>
<feature type="domain" description="ABC transporter" evidence="4">
    <location>
        <begin position="5"/>
        <end position="237"/>
    </location>
</feature>
<evidence type="ECO:0000259" key="4">
    <source>
        <dbReference type="PROSITE" id="PS50893"/>
    </source>
</evidence>
<keyword evidence="1" id="KW-0813">Transport</keyword>
<dbReference type="SUPFAM" id="SSF52540">
    <property type="entry name" value="P-loop containing nucleoside triphosphate hydrolases"/>
    <property type="match status" value="1"/>
</dbReference>
<protein>
    <submittedName>
        <fullName evidence="5">ATP-binding cassette domain-containing protein</fullName>
    </submittedName>
</protein>
<dbReference type="RefSeq" id="WP_338449342.1">
    <property type="nucleotide sequence ID" value="NZ_CP137640.1"/>
</dbReference>
<dbReference type="InterPro" id="IPR003593">
    <property type="entry name" value="AAA+_ATPase"/>
</dbReference>
<sequence>MTEMIRAEKLEFQVPSRNILSIPELVIEKGHVYGIMGPNGAGKSTLLKLLSLLEAPTNGTIYFHGEKVSAQTVTLDQRRKIAIALQQSLLLDSTVFQNIAVGLKIRKQPRKVIKAKVFEWMEKFNIAHLADKHAYKLSGGESQRVNLARAMILEPELLCLDEPFSALDFPTKMKLVEDFKSILTTSGTTVLFVSHDLLEVKSLTNELFILMNGELQQHGSTEDVIANPNASTQSFINEWKSYLTL</sequence>
<organism evidence="5 6">
    <name type="scientific">Niallia oryzisoli</name>
    <dbReference type="NCBI Taxonomy" id="1737571"/>
    <lineage>
        <taxon>Bacteria</taxon>
        <taxon>Bacillati</taxon>
        <taxon>Bacillota</taxon>
        <taxon>Bacilli</taxon>
        <taxon>Bacillales</taxon>
        <taxon>Bacillaceae</taxon>
        <taxon>Niallia</taxon>
    </lineage>
</organism>
<evidence type="ECO:0000256" key="2">
    <source>
        <dbReference type="ARBA" id="ARBA00022741"/>
    </source>
</evidence>
<dbReference type="GO" id="GO:0005524">
    <property type="term" value="F:ATP binding"/>
    <property type="evidence" value="ECO:0007669"/>
    <property type="project" value="UniProtKB-KW"/>
</dbReference>
<dbReference type="InterPro" id="IPR003439">
    <property type="entry name" value="ABC_transporter-like_ATP-bd"/>
</dbReference>
<dbReference type="PROSITE" id="PS50893">
    <property type="entry name" value="ABC_TRANSPORTER_2"/>
    <property type="match status" value="1"/>
</dbReference>
<evidence type="ECO:0000313" key="5">
    <source>
        <dbReference type="EMBL" id="WVX80411.1"/>
    </source>
</evidence>
<dbReference type="SMART" id="SM00382">
    <property type="entry name" value="AAA"/>
    <property type="match status" value="1"/>
</dbReference>
<accession>A0ABZ2C9L1</accession>